<evidence type="ECO:0000259" key="3">
    <source>
        <dbReference type="PROSITE" id="PS50891"/>
    </source>
</evidence>
<accession>A0AAV5CZV3</accession>
<sequence>MISSSSSAGTAASHAPHLLHISTTSTHQFNNHSIHSPSNGGGGGGSSSSVACAGGNNNGTSSTSTNQACAACKYQRRKCNPDCPLAPYFPADQQRRFLHAHRLFGVSNILKTLRRLRPEMCADAMGSLIFQAEMRAQDPVGGCYRLILGLERQLEMERAELAAILHHLALCRHQAAMPPAHQQPDDFVDEVIHQTEDQHHAHEDDQGGGGHHSPQQEDQQHLFDYFYYDTTAGDEDAAISSGNKPVTLDINVDAMHHQFDFDDDDHKVDNINVHDEEEEQQHHQLDHGDYDMKAAPLLVDVFDDMRQQAVDVHDADHYDIKAAVDVNNPNTNIDINAVVDVNAEVDLNQELRENNIAAATCEAPHQMPAVESSQCRLGLTFSAL</sequence>
<dbReference type="Pfam" id="PF03195">
    <property type="entry name" value="LOB"/>
    <property type="match status" value="1"/>
</dbReference>
<evidence type="ECO:0000313" key="5">
    <source>
        <dbReference type="Proteomes" id="UP001054889"/>
    </source>
</evidence>
<dbReference type="EMBL" id="BQKI01000010">
    <property type="protein sequence ID" value="GJN03412.1"/>
    <property type="molecule type" value="Genomic_DNA"/>
</dbReference>
<evidence type="ECO:0000256" key="1">
    <source>
        <dbReference type="ARBA" id="ARBA00005474"/>
    </source>
</evidence>
<evidence type="ECO:0000256" key="2">
    <source>
        <dbReference type="SAM" id="MobiDB-lite"/>
    </source>
</evidence>
<evidence type="ECO:0000313" key="4">
    <source>
        <dbReference type="EMBL" id="GJN03412.1"/>
    </source>
</evidence>
<keyword evidence="5" id="KW-1185">Reference proteome</keyword>
<dbReference type="AlphaFoldDB" id="A0AAV5CZV3"/>
<proteinExistence type="inferred from homology"/>
<dbReference type="PANTHER" id="PTHR31301:SF186">
    <property type="entry name" value="OS09G0364100 PROTEIN"/>
    <property type="match status" value="1"/>
</dbReference>
<dbReference type="PROSITE" id="PS50891">
    <property type="entry name" value="LOB"/>
    <property type="match status" value="1"/>
</dbReference>
<comment type="caution">
    <text evidence="4">The sequence shown here is derived from an EMBL/GenBank/DDBJ whole genome shotgun (WGS) entry which is preliminary data.</text>
</comment>
<reference evidence="4" key="1">
    <citation type="journal article" date="2018" name="DNA Res.">
        <title>Multiple hybrid de novo genome assembly of finger millet, an orphan allotetraploid crop.</title>
        <authorList>
            <person name="Hatakeyama M."/>
            <person name="Aluri S."/>
            <person name="Balachadran M.T."/>
            <person name="Sivarajan S.R."/>
            <person name="Patrignani A."/>
            <person name="Gruter S."/>
            <person name="Poveda L."/>
            <person name="Shimizu-Inatsugi R."/>
            <person name="Baeten J."/>
            <person name="Francoijs K.J."/>
            <person name="Nataraja K.N."/>
            <person name="Reddy Y.A.N."/>
            <person name="Phadnis S."/>
            <person name="Ravikumar R.L."/>
            <person name="Schlapbach R."/>
            <person name="Sreeman S.M."/>
            <person name="Shimizu K.K."/>
        </authorList>
    </citation>
    <scope>NUCLEOTIDE SEQUENCE</scope>
</reference>
<protein>
    <recommendedName>
        <fullName evidence="3">LOB domain-containing protein</fullName>
    </recommendedName>
</protein>
<feature type="region of interest" description="Disordered" evidence="2">
    <location>
        <begin position="26"/>
        <end position="48"/>
    </location>
</feature>
<name>A0AAV5CZV3_ELECO</name>
<dbReference type="InterPro" id="IPR004883">
    <property type="entry name" value="LOB"/>
</dbReference>
<organism evidence="4 5">
    <name type="scientific">Eleusine coracana subsp. coracana</name>
    <dbReference type="NCBI Taxonomy" id="191504"/>
    <lineage>
        <taxon>Eukaryota</taxon>
        <taxon>Viridiplantae</taxon>
        <taxon>Streptophyta</taxon>
        <taxon>Embryophyta</taxon>
        <taxon>Tracheophyta</taxon>
        <taxon>Spermatophyta</taxon>
        <taxon>Magnoliopsida</taxon>
        <taxon>Liliopsida</taxon>
        <taxon>Poales</taxon>
        <taxon>Poaceae</taxon>
        <taxon>PACMAD clade</taxon>
        <taxon>Chloridoideae</taxon>
        <taxon>Cynodonteae</taxon>
        <taxon>Eleusininae</taxon>
        <taxon>Eleusine</taxon>
    </lineage>
</organism>
<feature type="domain" description="LOB" evidence="3">
    <location>
        <begin position="67"/>
        <end position="168"/>
    </location>
</feature>
<feature type="region of interest" description="Disordered" evidence="2">
    <location>
        <begin position="197"/>
        <end position="216"/>
    </location>
</feature>
<dbReference type="Proteomes" id="UP001054889">
    <property type="component" value="Unassembled WGS sequence"/>
</dbReference>
<gene>
    <name evidence="4" type="primary">ga20853</name>
    <name evidence="4" type="ORF">PR202_ga20853</name>
</gene>
<dbReference type="PANTHER" id="PTHR31301">
    <property type="entry name" value="LOB DOMAIN-CONTAINING PROTEIN 4-RELATED"/>
    <property type="match status" value="1"/>
</dbReference>
<reference evidence="4" key="2">
    <citation type="submission" date="2021-12" db="EMBL/GenBank/DDBJ databases">
        <title>Resequencing data analysis of finger millet.</title>
        <authorList>
            <person name="Hatakeyama M."/>
            <person name="Aluri S."/>
            <person name="Balachadran M.T."/>
            <person name="Sivarajan S.R."/>
            <person name="Poveda L."/>
            <person name="Shimizu-Inatsugi R."/>
            <person name="Schlapbach R."/>
            <person name="Sreeman S.M."/>
            <person name="Shimizu K.K."/>
        </authorList>
    </citation>
    <scope>NUCLEOTIDE SEQUENCE</scope>
</reference>
<comment type="similarity">
    <text evidence="1">Belongs to the LOB domain-containing protein family.</text>
</comment>